<dbReference type="AlphaFoldDB" id="A0A919AJD5"/>
<sequence length="854" mass="88236">MLRLALKTLRYRKGGFLASLIALFVGAVVVQGCGGLMETGIRANVAAQRLAAAPVVVTGDQDYPGHAVGTATDPMTERVLLDEDLVATVAGVPGVTAAVPDVSVPITSLAGRPAEAFGHGWSSARLAPYKLVDGAEPAASGEVVVDRGTARKLDLRPGAKLSASVRGVPHDFTVSGVAESRTAGGAALLFTDDEATRLYDRPGRIDDIGVLAAAGTDPVKLAAAVDKAVAGRGAQVLHGNDRGIAEFPDAISGKQNLIPVAGAFGGLATMVAIFVVGSTVGMLMQQRRREMALLRTTGVTPGQLRRMVMAETFVIAVLAAALSLAPGQAFGRFMYDILVDQGLIPGEMIFSQGFVPRLTGFGATLFAALAAAFIASRRVSKVRPTEAMAEATLQTRWMSPIRGVLAFLFLGGATALAIVTASVMTGPIAASTAGPAAMLWAVGIALVSPGLCRWLAALLRWPIGWFTGLSGRLAMLNASVRKVRLASAVIPIMLATGLATALIYLQTSQEDANSRIFAEGLKADAVVSSASGALPPSLVDTLAGLPEVSGASASVSSEARLETVVKPGKGEDDLTTAREVEPSRIDLQGVTAAGARQTLGRPTVQGDYSRLTGDSIVLPTDVLKDRGKHIGDQVRLRWGDGEASTMTVVGSFDPPRGFGYAMVPADALLPRTTTGLLPQILVKGERGVSTEELKTAVRKAAGDLPGVAVVDRQEATVAHTESDQSGRVASYLLASVVVGYAVIALVNSLIVATAERRGEFALQRLIGSTRSQVMWMMSVEALVTALVGIVLGTGVAAGSLVPFGMALDGSVLPSGPGWIYPTILVTAVALTFATILFPTSVALRAKPVEAAVAP</sequence>
<evidence type="ECO:0000259" key="8">
    <source>
        <dbReference type="Pfam" id="PF02687"/>
    </source>
</evidence>
<dbReference type="EMBL" id="BNBI01000008">
    <property type="protein sequence ID" value="GHF10537.1"/>
    <property type="molecule type" value="Genomic_DNA"/>
</dbReference>
<comment type="similarity">
    <text evidence="6">Belongs to the ABC-4 integral membrane protein family.</text>
</comment>
<dbReference type="RefSeq" id="WP_190205650.1">
    <property type="nucleotide sequence ID" value="NZ_BNBI01000008.1"/>
</dbReference>
<reference evidence="9" key="1">
    <citation type="journal article" date="2014" name="Int. J. Syst. Evol. Microbiol.">
        <title>Complete genome sequence of Corynebacterium casei LMG S-19264T (=DSM 44701T), isolated from a smear-ripened cheese.</title>
        <authorList>
            <consortium name="US DOE Joint Genome Institute (JGI-PGF)"/>
            <person name="Walter F."/>
            <person name="Albersmeier A."/>
            <person name="Kalinowski J."/>
            <person name="Ruckert C."/>
        </authorList>
    </citation>
    <scope>NUCLEOTIDE SEQUENCE</scope>
    <source>
        <strain evidence="9">JCM 4477</strain>
    </source>
</reference>
<evidence type="ECO:0000256" key="3">
    <source>
        <dbReference type="ARBA" id="ARBA00022692"/>
    </source>
</evidence>
<keyword evidence="2" id="KW-1003">Cell membrane</keyword>
<dbReference type="GO" id="GO:0022857">
    <property type="term" value="F:transmembrane transporter activity"/>
    <property type="evidence" value="ECO:0007669"/>
    <property type="project" value="TreeGrafter"/>
</dbReference>
<dbReference type="InterPro" id="IPR050250">
    <property type="entry name" value="Macrolide_Exporter_MacB"/>
</dbReference>
<feature type="transmembrane region" description="Helical" evidence="7">
    <location>
        <begin position="354"/>
        <end position="375"/>
    </location>
</feature>
<dbReference type="Proteomes" id="UP000630718">
    <property type="component" value="Unassembled WGS sequence"/>
</dbReference>
<feature type="transmembrane region" description="Helical" evidence="7">
    <location>
        <begin position="818"/>
        <end position="837"/>
    </location>
</feature>
<evidence type="ECO:0000256" key="1">
    <source>
        <dbReference type="ARBA" id="ARBA00004651"/>
    </source>
</evidence>
<feature type="transmembrane region" description="Helical" evidence="7">
    <location>
        <begin position="483"/>
        <end position="505"/>
    </location>
</feature>
<feature type="transmembrane region" description="Helical" evidence="7">
    <location>
        <begin position="437"/>
        <end position="462"/>
    </location>
</feature>
<feature type="transmembrane region" description="Helical" evidence="7">
    <location>
        <begin position="313"/>
        <end position="334"/>
    </location>
</feature>
<evidence type="ECO:0000313" key="9">
    <source>
        <dbReference type="EMBL" id="GHF10537.1"/>
    </source>
</evidence>
<feature type="transmembrane region" description="Helical" evidence="7">
    <location>
        <begin position="257"/>
        <end position="283"/>
    </location>
</feature>
<evidence type="ECO:0000256" key="7">
    <source>
        <dbReference type="SAM" id="Phobius"/>
    </source>
</evidence>
<accession>A0A919AJD5</accession>
<dbReference type="GO" id="GO:0005886">
    <property type="term" value="C:plasma membrane"/>
    <property type="evidence" value="ECO:0007669"/>
    <property type="project" value="UniProtKB-SubCell"/>
</dbReference>
<evidence type="ECO:0000256" key="4">
    <source>
        <dbReference type="ARBA" id="ARBA00022989"/>
    </source>
</evidence>
<organism evidence="9 10">
    <name type="scientific">Streptomyces fumanus</name>
    <dbReference type="NCBI Taxonomy" id="67302"/>
    <lineage>
        <taxon>Bacteria</taxon>
        <taxon>Bacillati</taxon>
        <taxon>Actinomycetota</taxon>
        <taxon>Actinomycetes</taxon>
        <taxon>Kitasatosporales</taxon>
        <taxon>Streptomycetaceae</taxon>
        <taxon>Streptomyces</taxon>
    </lineage>
</organism>
<feature type="domain" description="ABC3 transporter permease C-terminal" evidence="8">
    <location>
        <begin position="263"/>
        <end position="382"/>
    </location>
</feature>
<keyword evidence="10" id="KW-1185">Reference proteome</keyword>
<evidence type="ECO:0000256" key="6">
    <source>
        <dbReference type="ARBA" id="ARBA00038076"/>
    </source>
</evidence>
<dbReference type="InterPro" id="IPR003838">
    <property type="entry name" value="ABC3_permease_C"/>
</dbReference>
<comment type="caution">
    <text evidence="9">The sequence shown here is derived from an EMBL/GenBank/DDBJ whole genome shotgun (WGS) entry which is preliminary data.</text>
</comment>
<feature type="transmembrane region" description="Helical" evidence="7">
    <location>
        <begin position="404"/>
        <end position="425"/>
    </location>
</feature>
<keyword evidence="3 7" id="KW-0812">Transmembrane</keyword>
<dbReference type="PROSITE" id="PS51257">
    <property type="entry name" value="PROKAR_LIPOPROTEIN"/>
    <property type="match status" value="1"/>
</dbReference>
<keyword evidence="5 7" id="KW-0472">Membrane</keyword>
<proteinExistence type="inferred from homology"/>
<name>A0A919AJD5_9ACTN</name>
<evidence type="ECO:0000313" key="10">
    <source>
        <dbReference type="Proteomes" id="UP000630718"/>
    </source>
</evidence>
<evidence type="ECO:0000256" key="2">
    <source>
        <dbReference type="ARBA" id="ARBA00022475"/>
    </source>
</evidence>
<dbReference type="Pfam" id="PF02687">
    <property type="entry name" value="FtsX"/>
    <property type="match status" value="2"/>
</dbReference>
<dbReference type="PANTHER" id="PTHR30572:SF4">
    <property type="entry name" value="ABC TRANSPORTER PERMEASE YTRF"/>
    <property type="match status" value="1"/>
</dbReference>
<feature type="transmembrane region" description="Helical" evidence="7">
    <location>
        <begin position="773"/>
        <end position="798"/>
    </location>
</feature>
<protein>
    <submittedName>
        <fullName evidence="9">ABC transporter permease</fullName>
    </submittedName>
</protein>
<dbReference type="PANTHER" id="PTHR30572">
    <property type="entry name" value="MEMBRANE COMPONENT OF TRANSPORTER-RELATED"/>
    <property type="match status" value="1"/>
</dbReference>
<comment type="subcellular location">
    <subcellularLocation>
        <location evidence="1">Cell membrane</location>
        <topology evidence="1">Multi-pass membrane protein</topology>
    </subcellularLocation>
</comment>
<reference evidence="9" key="2">
    <citation type="submission" date="2020-09" db="EMBL/GenBank/DDBJ databases">
        <authorList>
            <person name="Sun Q."/>
            <person name="Ohkuma M."/>
        </authorList>
    </citation>
    <scope>NUCLEOTIDE SEQUENCE</scope>
    <source>
        <strain evidence="9">JCM 4477</strain>
    </source>
</reference>
<gene>
    <name evidence="9" type="ORF">GCM10018772_39420</name>
</gene>
<feature type="transmembrane region" description="Helical" evidence="7">
    <location>
        <begin position="731"/>
        <end position="752"/>
    </location>
</feature>
<feature type="domain" description="ABC3 transporter permease C-terminal" evidence="8">
    <location>
        <begin position="733"/>
        <end position="847"/>
    </location>
</feature>
<keyword evidence="4 7" id="KW-1133">Transmembrane helix</keyword>
<evidence type="ECO:0000256" key="5">
    <source>
        <dbReference type="ARBA" id="ARBA00023136"/>
    </source>
</evidence>